<comment type="caution">
    <text evidence="1">The sequence shown here is derived from an EMBL/GenBank/DDBJ whole genome shotgun (WGS) entry which is preliminary data.</text>
</comment>
<dbReference type="GeneID" id="87833484"/>
<accession>A0AAN6TRJ7</accession>
<evidence type="ECO:0000313" key="1">
    <source>
        <dbReference type="EMBL" id="KAK4118991.1"/>
    </source>
</evidence>
<protein>
    <submittedName>
        <fullName evidence="1">Uncharacterized protein</fullName>
    </submittedName>
</protein>
<keyword evidence="2" id="KW-1185">Reference proteome</keyword>
<dbReference type="Proteomes" id="UP001302602">
    <property type="component" value="Unassembled WGS sequence"/>
</dbReference>
<evidence type="ECO:0000313" key="2">
    <source>
        <dbReference type="Proteomes" id="UP001302602"/>
    </source>
</evidence>
<reference evidence="1" key="1">
    <citation type="journal article" date="2023" name="Mol. Phylogenet. Evol.">
        <title>Genome-scale phylogeny and comparative genomics of the fungal order Sordariales.</title>
        <authorList>
            <person name="Hensen N."/>
            <person name="Bonometti L."/>
            <person name="Westerberg I."/>
            <person name="Brannstrom I.O."/>
            <person name="Guillou S."/>
            <person name="Cros-Aarteil S."/>
            <person name="Calhoun S."/>
            <person name="Haridas S."/>
            <person name="Kuo A."/>
            <person name="Mondo S."/>
            <person name="Pangilinan J."/>
            <person name="Riley R."/>
            <person name="LaButti K."/>
            <person name="Andreopoulos B."/>
            <person name="Lipzen A."/>
            <person name="Chen C."/>
            <person name="Yan M."/>
            <person name="Daum C."/>
            <person name="Ng V."/>
            <person name="Clum A."/>
            <person name="Steindorff A."/>
            <person name="Ohm R.A."/>
            <person name="Martin F."/>
            <person name="Silar P."/>
            <person name="Natvig D.O."/>
            <person name="Lalanne C."/>
            <person name="Gautier V."/>
            <person name="Ament-Velasquez S.L."/>
            <person name="Kruys A."/>
            <person name="Hutchinson M.I."/>
            <person name="Powell A.J."/>
            <person name="Barry K."/>
            <person name="Miller A.N."/>
            <person name="Grigoriev I.V."/>
            <person name="Debuchy R."/>
            <person name="Gladieux P."/>
            <person name="Hiltunen Thoren M."/>
            <person name="Johannesson H."/>
        </authorList>
    </citation>
    <scope>NUCLEOTIDE SEQUENCE</scope>
    <source>
        <strain evidence="1">CBS 731.68</strain>
    </source>
</reference>
<gene>
    <name evidence="1" type="ORF">N657DRAFT_684782</name>
</gene>
<dbReference type="RefSeq" id="XP_062642764.1">
    <property type="nucleotide sequence ID" value="XM_062796716.1"/>
</dbReference>
<reference evidence="1" key="2">
    <citation type="submission" date="2023-05" db="EMBL/GenBank/DDBJ databases">
        <authorList>
            <consortium name="Lawrence Berkeley National Laboratory"/>
            <person name="Steindorff A."/>
            <person name="Hensen N."/>
            <person name="Bonometti L."/>
            <person name="Westerberg I."/>
            <person name="Brannstrom I.O."/>
            <person name="Guillou S."/>
            <person name="Cros-Aarteil S."/>
            <person name="Calhoun S."/>
            <person name="Haridas S."/>
            <person name="Kuo A."/>
            <person name="Mondo S."/>
            <person name="Pangilinan J."/>
            <person name="Riley R."/>
            <person name="Labutti K."/>
            <person name="Andreopoulos B."/>
            <person name="Lipzen A."/>
            <person name="Chen C."/>
            <person name="Yanf M."/>
            <person name="Daum C."/>
            <person name="Ng V."/>
            <person name="Clum A."/>
            <person name="Ohm R."/>
            <person name="Martin F."/>
            <person name="Silar P."/>
            <person name="Natvig D."/>
            <person name="Lalanne C."/>
            <person name="Gautier V."/>
            <person name="Ament-Velasquez S.L."/>
            <person name="Kruys A."/>
            <person name="Hutchinson M.I."/>
            <person name="Powell A.J."/>
            <person name="Barry K."/>
            <person name="Miller A.N."/>
            <person name="Grigoriev I.V."/>
            <person name="Debuchy R."/>
            <person name="Gladieux P."/>
            <person name="Thoren M.H."/>
            <person name="Johannesson H."/>
        </authorList>
    </citation>
    <scope>NUCLEOTIDE SEQUENCE</scope>
    <source>
        <strain evidence="1">CBS 731.68</strain>
    </source>
</reference>
<proteinExistence type="predicted"/>
<sequence length="182" mass="19669">MPDGRPLYQQQLSLLAKACANAPAIYISLAQDSQPPPPTYPHRWNKTHPTANITAHVLPPKRPKLKTQVLVLQDLPHNPSPSSSQSAGPTTGASWKHLCERYQPPVTCFRNGDGFLEPLVAVWGPQALARMAALASEGKQREGTGVRPAGIASDVGARIIIIDEVGWNDGAGREWCGTVWRG</sequence>
<dbReference type="EMBL" id="MU853255">
    <property type="protein sequence ID" value="KAK4118991.1"/>
    <property type="molecule type" value="Genomic_DNA"/>
</dbReference>
<name>A0AAN6TRJ7_9PEZI</name>
<dbReference type="AlphaFoldDB" id="A0AAN6TRJ7"/>
<organism evidence="1 2">
    <name type="scientific">Parathielavia appendiculata</name>
    <dbReference type="NCBI Taxonomy" id="2587402"/>
    <lineage>
        <taxon>Eukaryota</taxon>
        <taxon>Fungi</taxon>
        <taxon>Dikarya</taxon>
        <taxon>Ascomycota</taxon>
        <taxon>Pezizomycotina</taxon>
        <taxon>Sordariomycetes</taxon>
        <taxon>Sordariomycetidae</taxon>
        <taxon>Sordariales</taxon>
        <taxon>Chaetomiaceae</taxon>
        <taxon>Parathielavia</taxon>
    </lineage>
</organism>